<accession>A0A8T0R8L7</accession>
<evidence type="ECO:0000256" key="1">
    <source>
        <dbReference type="SAM" id="MobiDB-lite"/>
    </source>
</evidence>
<feature type="compositionally biased region" description="Basic residues" evidence="1">
    <location>
        <begin position="38"/>
        <end position="59"/>
    </location>
</feature>
<protein>
    <submittedName>
        <fullName evidence="2">Uncharacterized protein</fullName>
    </submittedName>
</protein>
<evidence type="ECO:0000313" key="2">
    <source>
        <dbReference type="EMBL" id="KAG2581259.1"/>
    </source>
</evidence>
<feature type="compositionally biased region" description="Gly residues" evidence="1">
    <location>
        <begin position="14"/>
        <end position="23"/>
    </location>
</feature>
<name>A0A8T0R8L7_PANVG</name>
<comment type="caution">
    <text evidence="2">The sequence shown here is derived from an EMBL/GenBank/DDBJ whole genome shotgun (WGS) entry which is preliminary data.</text>
</comment>
<reference evidence="2" key="1">
    <citation type="submission" date="2020-05" db="EMBL/GenBank/DDBJ databases">
        <title>WGS assembly of Panicum virgatum.</title>
        <authorList>
            <person name="Lovell J.T."/>
            <person name="Jenkins J."/>
            <person name="Shu S."/>
            <person name="Juenger T.E."/>
            <person name="Schmutz J."/>
        </authorList>
    </citation>
    <scope>NUCLEOTIDE SEQUENCE</scope>
    <source>
        <strain evidence="2">AP13</strain>
    </source>
</reference>
<feature type="compositionally biased region" description="Low complexity" evidence="1">
    <location>
        <begin position="99"/>
        <end position="114"/>
    </location>
</feature>
<sequence>METTRSSHAVTGSGLAGVGSGPGGKRRRPGHGNYRMSARCRRIRPRRPRILASTRKRKPPPGCGRTGSGGGGRARRRDGQRTGRSWPSSAPSAACRGSPLPHAAPPAAVAAPAARFPTGRGRDPRLRASLRAAVAPRSGTYYRRPRYHPPLHATPPDLGPPTPDRDTPSPDLTAPPLVPLTVLGSTYGGGET</sequence>
<feature type="compositionally biased region" description="Low complexity" evidence="1">
    <location>
        <begin position="169"/>
        <end position="183"/>
    </location>
</feature>
<dbReference type="EMBL" id="CM029047">
    <property type="protein sequence ID" value="KAG2581259.1"/>
    <property type="molecule type" value="Genomic_DNA"/>
</dbReference>
<gene>
    <name evidence="2" type="ORF">PVAP13_6KG022101</name>
</gene>
<keyword evidence="3" id="KW-1185">Reference proteome</keyword>
<proteinExistence type="predicted"/>
<feature type="region of interest" description="Disordered" evidence="1">
    <location>
        <begin position="1"/>
        <end position="192"/>
    </location>
</feature>
<organism evidence="2 3">
    <name type="scientific">Panicum virgatum</name>
    <name type="common">Blackwell switchgrass</name>
    <dbReference type="NCBI Taxonomy" id="38727"/>
    <lineage>
        <taxon>Eukaryota</taxon>
        <taxon>Viridiplantae</taxon>
        <taxon>Streptophyta</taxon>
        <taxon>Embryophyta</taxon>
        <taxon>Tracheophyta</taxon>
        <taxon>Spermatophyta</taxon>
        <taxon>Magnoliopsida</taxon>
        <taxon>Liliopsida</taxon>
        <taxon>Poales</taxon>
        <taxon>Poaceae</taxon>
        <taxon>PACMAD clade</taxon>
        <taxon>Panicoideae</taxon>
        <taxon>Panicodae</taxon>
        <taxon>Paniceae</taxon>
        <taxon>Panicinae</taxon>
        <taxon>Panicum</taxon>
        <taxon>Panicum sect. Hiantes</taxon>
    </lineage>
</organism>
<evidence type="ECO:0000313" key="3">
    <source>
        <dbReference type="Proteomes" id="UP000823388"/>
    </source>
</evidence>
<dbReference type="AlphaFoldDB" id="A0A8T0R8L7"/>
<dbReference type="Proteomes" id="UP000823388">
    <property type="component" value="Chromosome 6K"/>
</dbReference>